<feature type="non-terminal residue" evidence="2">
    <location>
        <position position="284"/>
    </location>
</feature>
<evidence type="ECO:0000256" key="1">
    <source>
        <dbReference type="SAM" id="MobiDB-lite"/>
    </source>
</evidence>
<feature type="compositionally biased region" description="Pro residues" evidence="1">
    <location>
        <begin position="59"/>
        <end position="72"/>
    </location>
</feature>
<reference evidence="2 3" key="1">
    <citation type="submission" date="2013-11" db="EMBL/GenBank/DDBJ databases">
        <title>Genome sequencing of Stegodyphus mimosarum.</title>
        <authorList>
            <person name="Bechsgaard J."/>
        </authorList>
    </citation>
    <scope>NUCLEOTIDE SEQUENCE [LARGE SCALE GENOMIC DNA]</scope>
</reference>
<feature type="region of interest" description="Disordered" evidence="1">
    <location>
        <begin position="258"/>
        <end position="284"/>
    </location>
</feature>
<dbReference type="OrthoDB" id="6417791at2759"/>
<evidence type="ECO:0000313" key="2">
    <source>
        <dbReference type="EMBL" id="KFM80022.1"/>
    </source>
</evidence>
<protein>
    <submittedName>
        <fullName evidence="2">Uncharacterized protein</fullName>
    </submittedName>
</protein>
<dbReference type="AlphaFoldDB" id="A0A087URN3"/>
<name>A0A087URN3_STEMI</name>
<accession>A0A087URN3</accession>
<feature type="region of interest" description="Disordered" evidence="1">
    <location>
        <begin position="54"/>
        <end position="91"/>
    </location>
</feature>
<gene>
    <name evidence="2" type="ORF">X975_07373</name>
</gene>
<feature type="compositionally biased region" description="Polar residues" evidence="1">
    <location>
        <begin position="272"/>
        <end position="284"/>
    </location>
</feature>
<organism evidence="2 3">
    <name type="scientific">Stegodyphus mimosarum</name>
    <name type="common">African social velvet spider</name>
    <dbReference type="NCBI Taxonomy" id="407821"/>
    <lineage>
        <taxon>Eukaryota</taxon>
        <taxon>Metazoa</taxon>
        <taxon>Ecdysozoa</taxon>
        <taxon>Arthropoda</taxon>
        <taxon>Chelicerata</taxon>
        <taxon>Arachnida</taxon>
        <taxon>Araneae</taxon>
        <taxon>Araneomorphae</taxon>
        <taxon>Entelegynae</taxon>
        <taxon>Eresoidea</taxon>
        <taxon>Eresidae</taxon>
        <taxon>Stegodyphus</taxon>
    </lineage>
</organism>
<proteinExistence type="predicted"/>
<dbReference type="Proteomes" id="UP000054359">
    <property type="component" value="Unassembled WGS sequence"/>
</dbReference>
<sequence length="284" mass="31148">MGDLHELIFRRCSLCNSSTQPRTSISDPQLINLALESEKTPCSHDCIASQLKHYMPENPSDPAPPPLLPRPPCSKNKLDTTSVTSDKPPPQLLIELDGESSFSEKRNDSLFSVSANSSADKYASQFVNKNSFLLSTLDQPTTNLRNLKNTNPFYQSTNMVSLQNNDFSLYKSSSGPNVRNMINLWQSPTSKETQCLSSNSDKIRPPNISSSSSYKSQVLARTLSTPPSCSSVCSSTPSMLLLKSASKVSTNPFIVADSKNNNLGRENENGLSTNSSVSSWENFH</sequence>
<dbReference type="EMBL" id="KK121221">
    <property type="protein sequence ID" value="KFM80022.1"/>
    <property type="molecule type" value="Genomic_DNA"/>
</dbReference>
<keyword evidence="3" id="KW-1185">Reference proteome</keyword>
<evidence type="ECO:0000313" key="3">
    <source>
        <dbReference type="Proteomes" id="UP000054359"/>
    </source>
</evidence>